<dbReference type="PROSITE" id="PS50931">
    <property type="entry name" value="HTH_LYSR"/>
    <property type="match status" value="1"/>
</dbReference>
<dbReference type="Pfam" id="PF03466">
    <property type="entry name" value="LysR_substrate"/>
    <property type="match status" value="1"/>
</dbReference>
<comment type="caution">
    <text evidence="6">The sequence shown here is derived from an EMBL/GenBank/DDBJ whole genome shotgun (WGS) entry which is preliminary data.</text>
</comment>
<evidence type="ECO:0000259" key="5">
    <source>
        <dbReference type="PROSITE" id="PS50931"/>
    </source>
</evidence>
<dbReference type="PANTHER" id="PTHR30126">
    <property type="entry name" value="HTH-TYPE TRANSCRIPTIONAL REGULATOR"/>
    <property type="match status" value="1"/>
</dbReference>
<dbReference type="Proteomes" id="UP000693672">
    <property type="component" value="Unassembled WGS sequence"/>
</dbReference>
<dbReference type="RefSeq" id="WP_218091994.1">
    <property type="nucleotide sequence ID" value="NZ_CAJVAS010000007.1"/>
</dbReference>
<protein>
    <submittedName>
        <fullName evidence="6">HTH-type transcriptional regulator GltR</fullName>
    </submittedName>
</protein>
<accession>A0A916K178</accession>
<evidence type="ECO:0000313" key="6">
    <source>
        <dbReference type="EMBL" id="CAG7619479.1"/>
    </source>
</evidence>
<evidence type="ECO:0000256" key="2">
    <source>
        <dbReference type="ARBA" id="ARBA00023015"/>
    </source>
</evidence>
<reference evidence="6" key="1">
    <citation type="submission" date="2021-06" db="EMBL/GenBank/DDBJ databases">
        <authorList>
            <person name="Criscuolo A."/>
        </authorList>
    </citation>
    <scope>NUCLEOTIDE SEQUENCE</scope>
    <source>
        <strain evidence="6">CIP111600</strain>
    </source>
</reference>
<organism evidence="6 7">
    <name type="scientific">Paenibacillus solanacearum</name>
    <dbReference type="NCBI Taxonomy" id="2048548"/>
    <lineage>
        <taxon>Bacteria</taxon>
        <taxon>Bacillati</taxon>
        <taxon>Bacillota</taxon>
        <taxon>Bacilli</taxon>
        <taxon>Bacillales</taxon>
        <taxon>Paenibacillaceae</taxon>
        <taxon>Paenibacillus</taxon>
    </lineage>
</organism>
<evidence type="ECO:0000313" key="7">
    <source>
        <dbReference type="Proteomes" id="UP000693672"/>
    </source>
</evidence>
<dbReference type="EMBL" id="CAJVAS010000007">
    <property type="protein sequence ID" value="CAG7619479.1"/>
    <property type="molecule type" value="Genomic_DNA"/>
</dbReference>
<evidence type="ECO:0000256" key="3">
    <source>
        <dbReference type="ARBA" id="ARBA00023125"/>
    </source>
</evidence>
<dbReference type="Pfam" id="PF00126">
    <property type="entry name" value="HTH_1"/>
    <property type="match status" value="1"/>
</dbReference>
<gene>
    <name evidence="6" type="primary">gltR_3</name>
    <name evidence="6" type="ORF">PAESOLCIP111_02216</name>
</gene>
<keyword evidence="2" id="KW-0805">Transcription regulation</keyword>
<dbReference type="CDD" id="cd08442">
    <property type="entry name" value="PBP2_YofA_SoxR_like"/>
    <property type="match status" value="1"/>
</dbReference>
<dbReference type="InterPro" id="IPR005119">
    <property type="entry name" value="LysR_subst-bd"/>
</dbReference>
<keyword evidence="3" id="KW-0238">DNA-binding</keyword>
<proteinExistence type="inferred from homology"/>
<feature type="domain" description="HTH lysR-type" evidence="5">
    <location>
        <begin position="1"/>
        <end position="58"/>
    </location>
</feature>
<dbReference type="PANTHER" id="PTHR30126:SF40">
    <property type="entry name" value="HTH-TYPE TRANSCRIPTIONAL REGULATOR GLTR"/>
    <property type="match status" value="1"/>
</dbReference>
<evidence type="ECO:0000256" key="1">
    <source>
        <dbReference type="ARBA" id="ARBA00009437"/>
    </source>
</evidence>
<evidence type="ECO:0000256" key="4">
    <source>
        <dbReference type="ARBA" id="ARBA00023163"/>
    </source>
</evidence>
<keyword evidence="4" id="KW-0804">Transcription</keyword>
<dbReference type="GO" id="GO:0003700">
    <property type="term" value="F:DNA-binding transcription factor activity"/>
    <property type="evidence" value="ECO:0007669"/>
    <property type="project" value="InterPro"/>
</dbReference>
<sequence length="301" mass="33134">MDIDDLSLFRTVAKLGSFSKAGEARNFVQSTVTAKMQKLEQHFQTPLFHRHRYGVTLTSAGKHLLAYADQITHIFSEAEKTMIAPEIPSGPLLLGSMETTAAIRLPAALSDYLNTYPDIDLTLRTGTTEALIQAVLSYELDGAFVAGPVHHPELGQLPVFEETLVLISKHPLPCNDDGKLDLRSSKLLVFREGCSYRKKLENWLISEQLTPGATLDFGSLEVILGCVYAGLGISLLPRSVVARAEQLYALSCQELPEAYGRVPTCFIHRKDVTPTLAVQLFLNMLTGVIIDKDEPPSIRKA</sequence>
<keyword evidence="7" id="KW-1185">Reference proteome</keyword>
<dbReference type="InterPro" id="IPR000847">
    <property type="entry name" value="LysR_HTH_N"/>
</dbReference>
<name>A0A916K178_9BACL</name>
<dbReference type="AlphaFoldDB" id="A0A916K178"/>
<comment type="similarity">
    <text evidence="1">Belongs to the LysR transcriptional regulatory family.</text>
</comment>
<dbReference type="GO" id="GO:0000976">
    <property type="term" value="F:transcription cis-regulatory region binding"/>
    <property type="evidence" value="ECO:0007669"/>
    <property type="project" value="TreeGrafter"/>
</dbReference>